<keyword evidence="4" id="KW-1185">Reference proteome</keyword>
<dbReference type="EMBL" id="JBHSNQ010000031">
    <property type="protein sequence ID" value="MFC5540635.1"/>
    <property type="molecule type" value="Genomic_DNA"/>
</dbReference>
<protein>
    <submittedName>
        <fullName evidence="3">Peptidoglycan DD-metalloendopeptidase family protein</fullName>
    </submittedName>
</protein>
<organism evidence="3 4">
    <name type="scientific">Ureibacillus suwonensis</name>
    <dbReference type="NCBI Taxonomy" id="313007"/>
    <lineage>
        <taxon>Bacteria</taxon>
        <taxon>Bacillati</taxon>
        <taxon>Bacillota</taxon>
        <taxon>Bacilli</taxon>
        <taxon>Bacillales</taxon>
        <taxon>Caryophanaceae</taxon>
        <taxon>Ureibacillus</taxon>
    </lineage>
</organism>
<dbReference type="Pfam" id="PF01551">
    <property type="entry name" value="Peptidase_M23"/>
    <property type="match status" value="1"/>
</dbReference>
<gene>
    <name evidence="3" type="ORF">ACFPOH_02425</name>
</gene>
<reference evidence="4" key="1">
    <citation type="journal article" date="2019" name="Int. J. Syst. Evol. Microbiol.">
        <title>The Global Catalogue of Microorganisms (GCM) 10K type strain sequencing project: providing services to taxonomists for standard genome sequencing and annotation.</title>
        <authorList>
            <consortium name="The Broad Institute Genomics Platform"/>
            <consortium name="The Broad Institute Genome Sequencing Center for Infectious Disease"/>
            <person name="Wu L."/>
            <person name="Ma J."/>
        </authorList>
    </citation>
    <scope>NUCLEOTIDE SEQUENCE [LARGE SCALE GENOMIC DNA]</scope>
    <source>
        <strain evidence="4">CCUG 56331</strain>
    </source>
</reference>
<evidence type="ECO:0000313" key="3">
    <source>
        <dbReference type="EMBL" id="MFC5540635.1"/>
    </source>
</evidence>
<keyword evidence="1" id="KW-0812">Transmembrane</keyword>
<feature type="transmembrane region" description="Helical" evidence="1">
    <location>
        <begin position="24"/>
        <end position="47"/>
    </location>
</feature>
<dbReference type="PANTHER" id="PTHR21666">
    <property type="entry name" value="PEPTIDASE-RELATED"/>
    <property type="match status" value="1"/>
</dbReference>
<feature type="domain" description="M23ase beta-sheet core" evidence="2">
    <location>
        <begin position="120"/>
        <end position="216"/>
    </location>
</feature>
<sequence>MREDNNKQNNTSQNPKTNWQQKPWFWPAIYGGIAAVLIVLIVTYSVLTSKEESDTVAEPTAQEEQSPVIETNARTETLKYPFDESQLENVKVLQDFYDINADAKSRENALLVFDQTFTTSSGISISINNEPFEVLAAMSGEVKEVKLDAFTGNKIIIEHPNGMETHYSSVTDILVKKGDLVEQGQPIATTTENDWNPTAGIHLHFEVLEDGKHVNPRNYLNF</sequence>
<evidence type="ECO:0000313" key="4">
    <source>
        <dbReference type="Proteomes" id="UP001595978"/>
    </source>
</evidence>
<dbReference type="SUPFAM" id="SSF51261">
    <property type="entry name" value="Duplicated hybrid motif"/>
    <property type="match status" value="1"/>
</dbReference>
<dbReference type="RefSeq" id="WP_390308778.1">
    <property type="nucleotide sequence ID" value="NZ_JBHSNQ010000031.1"/>
</dbReference>
<dbReference type="InterPro" id="IPR016047">
    <property type="entry name" value="M23ase_b-sheet_dom"/>
</dbReference>
<dbReference type="CDD" id="cd12797">
    <property type="entry name" value="M23_peptidase"/>
    <property type="match status" value="1"/>
</dbReference>
<dbReference type="Proteomes" id="UP001595978">
    <property type="component" value="Unassembled WGS sequence"/>
</dbReference>
<evidence type="ECO:0000259" key="2">
    <source>
        <dbReference type="Pfam" id="PF01551"/>
    </source>
</evidence>
<dbReference type="InterPro" id="IPR011055">
    <property type="entry name" value="Dup_hybrid_motif"/>
</dbReference>
<dbReference type="PANTHER" id="PTHR21666:SF270">
    <property type="entry name" value="MUREIN HYDROLASE ACTIVATOR ENVC"/>
    <property type="match status" value="1"/>
</dbReference>
<keyword evidence="1" id="KW-0472">Membrane</keyword>
<evidence type="ECO:0000256" key="1">
    <source>
        <dbReference type="SAM" id="Phobius"/>
    </source>
</evidence>
<dbReference type="Gene3D" id="2.70.70.10">
    <property type="entry name" value="Glucose Permease (Domain IIA)"/>
    <property type="match status" value="1"/>
</dbReference>
<name>A0ABW0R9V1_9BACL</name>
<proteinExistence type="predicted"/>
<accession>A0ABW0R9V1</accession>
<keyword evidence="1" id="KW-1133">Transmembrane helix</keyword>
<dbReference type="InterPro" id="IPR050570">
    <property type="entry name" value="Cell_wall_metabolism_enzyme"/>
</dbReference>
<comment type="caution">
    <text evidence="3">The sequence shown here is derived from an EMBL/GenBank/DDBJ whole genome shotgun (WGS) entry which is preliminary data.</text>
</comment>